<dbReference type="EMBL" id="ATBP01000115">
    <property type="protein sequence ID" value="ETR72760.1"/>
    <property type="molecule type" value="Genomic_DNA"/>
</dbReference>
<dbReference type="SUPFAM" id="SSF49265">
    <property type="entry name" value="Fibronectin type III"/>
    <property type="match status" value="1"/>
</dbReference>
<sequence>MGHYPLEDVTIKIGNKIKLTGKLTISEIAYAFPDGTRSSPTGFLSGNVDLTLHINNGDLYVESSESSNSLTLTMPQKSEWIHGGKRVTGDFELNFEFSKTRIIKSQISKKHDHKFTDLNIRLDLSNQDAPVVTIDNFEKIGSGETRKKGRSPRKKDEQFFINETMDQLIVKYFSEEQYPEFDLTFPDGTTYHPSMSPPDVEDVGYDIYFLANEGAHESYYAIQNPPQGEYTLSTPDNYTAIVGDHQWVLYGPNSPPEIIVNSPASNMIWNKTSDIEISYTGLDVDDDAKISLYYADNNTGKDAVMIVAGISEEYSPKTFSWTIDDSVQSGSYYIIAKIEDEVNAPEYACSTGKIDIVSPWAPQTPANFMANSNSGVLSLSWAENPEADLIGYRVFLSDTPSDDTYQYNFDVGLVTGFEIEGLTNGKIYAVAINAINYSGLESVLSDPIEVIGTDIQGSPDLCLDTQNSMISSSTGKLEGTLTIQARIKNIAEHESFSARIACYYGQLSQSNLIESRLIAGVGANSYMDVLFEIDSDNIPSIHDLQYFYINIVDVVLPELNDDNNLDIIVNTLPFVQEISLNAGLNLVSLSNMPESTDISPIILSISDKINYVASYQNGFQRYDPNDLKNSTLSDLLPGNGYYFDMKESTTLTINGSIATSSRFLGNGWNLTGLTTRREVPLADAFNSIDGKYTRVWALENGEWQMYDPTNPNPILSKLQTLKPGMGYFILISTPSTWTYGDAP</sequence>
<evidence type="ECO:0000313" key="3">
    <source>
        <dbReference type="Proteomes" id="UP000189670"/>
    </source>
</evidence>
<accession>A0A1V1PD77</accession>
<comment type="caution">
    <text evidence="2">The sequence shown here is derived from an EMBL/GenBank/DDBJ whole genome shotgun (WGS) entry which is preliminary data.</text>
</comment>
<organism evidence="2 3">
    <name type="scientific">Candidatus Magnetoglobus multicellularis str. Araruama</name>
    <dbReference type="NCBI Taxonomy" id="890399"/>
    <lineage>
        <taxon>Bacteria</taxon>
        <taxon>Pseudomonadati</taxon>
        <taxon>Thermodesulfobacteriota</taxon>
        <taxon>Desulfobacteria</taxon>
        <taxon>Desulfobacterales</taxon>
        <taxon>Desulfobacteraceae</taxon>
        <taxon>Candidatus Magnetoglobus</taxon>
    </lineage>
</organism>
<evidence type="ECO:0000259" key="1">
    <source>
        <dbReference type="PROSITE" id="PS50853"/>
    </source>
</evidence>
<evidence type="ECO:0000313" key="2">
    <source>
        <dbReference type="EMBL" id="ETR72760.1"/>
    </source>
</evidence>
<dbReference type="Proteomes" id="UP000189670">
    <property type="component" value="Unassembled WGS sequence"/>
</dbReference>
<name>A0A1V1PD77_9BACT</name>
<gene>
    <name evidence="2" type="ORF">OMM_01462</name>
</gene>
<dbReference type="PROSITE" id="PS50853">
    <property type="entry name" value="FN3"/>
    <property type="match status" value="1"/>
</dbReference>
<dbReference type="InterPro" id="IPR013783">
    <property type="entry name" value="Ig-like_fold"/>
</dbReference>
<feature type="domain" description="Fibronectin type-III" evidence="1">
    <location>
        <begin position="361"/>
        <end position="456"/>
    </location>
</feature>
<dbReference type="CDD" id="cd00063">
    <property type="entry name" value="FN3"/>
    <property type="match status" value="1"/>
</dbReference>
<protein>
    <recommendedName>
        <fullName evidence="1">Fibronectin type-III domain-containing protein</fullName>
    </recommendedName>
</protein>
<reference evidence="3" key="1">
    <citation type="submission" date="2012-11" db="EMBL/GenBank/DDBJ databases">
        <authorList>
            <person name="Lucero-Rivera Y.E."/>
            <person name="Tovar-Ramirez D."/>
        </authorList>
    </citation>
    <scope>NUCLEOTIDE SEQUENCE [LARGE SCALE GENOMIC DNA]</scope>
    <source>
        <strain evidence="3">Araruama</strain>
    </source>
</reference>
<dbReference type="InterPro" id="IPR036116">
    <property type="entry name" value="FN3_sf"/>
</dbReference>
<dbReference type="InterPro" id="IPR003961">
    <property type="entry name" value="FN3_dom"/>
</dbReference>
<dbReference type="AlphaFoldDB" id="A0A1V1PD77"/>
<proteinExistence type="predicted"/>
<dbReference type="Gene3D" id="2.60.40.10">
    <property type="entry name" value="Immunoglobulins"/>
    <property type="match status" value="1"/>
</dbReference>